<dbReference type="PANTHER" id="PTHR43092:SF2">
    <property type="entry name" value="HERCYNYLCYSTEINE SULFOXIDE LYASE"/>
    <property type="match status" value="1"/>
</dbReference>
<dbReference type="PANTHER" id="PTHR43092">
    <property type="entry name" value="L-CYSTEINE DESULFHYDRASE"/>
    <property type="match status" value="1"/>
</dbReference>
<dbReference type="SUPFAM" id="SSF53383">
    <property type="entry name" value="PLP-dependent transferases"/>
    <property type="match status" value="1"/>
</dbReference>
<dbReference type="GO" id="GO:0008483">
    <property type="term" value="F:transaminase activity"/>
    <property type="evidence" value="ECO:0007669"/>
    <property type="project" value="UniProtKB-KW"/>
</dbReference>
<keyword evidence="4" id="KW-1185">Reference proteome</keyword>
<gene>
    <name evidence="3" type="ORF">L207DRAFT_506164</name>
</gene>
<proteinExistence type="predicted"/>
<evidence type="ECO:0000313" key="4">
    <source>
        <dbReference type="Proteomes" id="UP000235786"/>
    </source>
</evidence>
<dbReference type="EMBL" id="KZ613938">
    <property type="protein sequence ID" value="PMD47136.1"/>
    <property type="molecule type" value="Genomic_DNA"/>
</dbReference>
<evidence type="ECO:0000259" key="2">
    <source>
        <dbReference type="Pfam" id="PF00266"/>
    </source>
</evidence>
<dbReference type="AlphaFoldDB" id="A0A2J6S8Q4"/>
<reference evidence="3 4" key="1">
    <citation type="submission" date="2016-04" db="EMBL/GenBank/DDBJ databases">
        <title>A degradative enzymes factory behind the ericoid mycorrhizal symbiosis.</title>
        <authorList>
            <consortium name="DOE Joint Genome Institute"/>
            <person name="Martino E."/>
            <person name="Morin E."/>
            <person name="Grelet G."/>
            <person name="Kuo A."/>
            <person name="Kohler A."/>
            <person name="Daghino S."/>
            <person name="Barry K."/>
            <person name="Choi C."/>
            <person name="Cichocki N."/>
            <person name="Clum A."/>
            <person name="Copeland A."/>
            <person name="Hainaut M."/>
            <person name="Haridas S."/>
            <person name="Labutti K."/>
            <person name="Lindquist E."/>
            <person name="Lipzen A."/>
            <person name="Khouja H.-R."/>
            <person name="Murat C."/>
            <person name="Ohm R."/>
            <person name="Olson A."/>
            <person name="Spatafora J."/>
            <person name="Veneault-Fourrey C."/>
            <person name="Henrissat B."/>
            <person name="Grigoriev I."/>
            <person name="Martin F."/>
            <person name="Perotto S."/>
        </authorList>
    </citation>
    <scope>NUCLEOTIDE SEQUENCE [LARGE SCALE GENOMIC DNA]</scope>
    <source>
        <strain evidence="3 4">F</strain>
    </source>
</reference>
<dbReference type="STRING" id="1149755.A0A2J6S8Q4"/>
<evidence type="ECO:0000256" key="1">
    <source>
        <dbReference type="ARBA" id="ARBA00022898"/>
    </source>
</evidence>
<keyword evidence="3" id="KW-0808">Transferase</keyword>
<protein>
    <submittedName>
        <fullName evidence="3">Aminotransferase family protein-like protein</fullName>
    </submittedName>
</protein>
<feature type="domain" description="Aminotransferase class V" evidence="2">
    <location>
        <begin position="66"/>
        <end position="348"/>
    </location>
</feature>
<evidence type="ECO:0000313" key="3">
    <source>
        <dbReference type="EMBL" id="PMD47136.1"/>
    </source>
</evidence>
<dbReference type="OrthoDB" id="5978656at2759"/>
<dbReference type="InterPro" id="IPR015424">
    <property type="entry name" value="PyrdxlP-dep_Trfase"/>
</dbReference>
<keyword evidence="1" id="KW-0663">Pyridoxal phosphate</keyword>
<sequence length="460" mass="51618">MEESEPSVSFGHAMKDTCFSFATNYVPLNHGSFGTFPKSVRGRQRDLQDLAEARPDTFLRYTYPALLEEARTAVAPLLGVAADEVVFVPNATTGVNTVLRNLVFQKGDIILHFSTVYGACEKTIDSLCETALVSRVCITIDYPVTDEDIVRKFNRVARKLQDEGRKVKIAMFDTVLTFPGVRFPWEALVEACRSLRILSLIDGAHGIGHIDLTNLGRVDPDFFTSNCYKWLFVPRGCAVLYVPARNHHMIRTSLPTSWGFQPLLAKETASEDPKAFGELFKKVSTIDPTPYVCVEEALKFRQLTCGGEAKIRAYCENIAKEGGKRMAEILGTEVMDNTTHTLQRCCFVNVRLPLTITHGPASYDTYSRPTLEDPDVGKLQLEDGTVYIRAADASKIAKWMTEKSIKEYETMIPVKFYAGEFWCRISGQIYLELKDFEWAGVTLKEMCKRVSNGEFKSVAD</sequence>
<name>A0A2J6S8Q4_HYAVF</name>
<dbReference type="Pfam" id="PF00266">
    <property type="entry name" value="Aminotran_5"/>
    <property type="match status" value="1"/>
</dbReference>
<dbReference type="Gene3D" id="3.40.640.10">
    <property type="entry name" value="Type I PLP-dependent aspartate aminotransferase-like (Major domain)"/>
    <property type="match status" value="1"/>
</dbReference>
<dbReference type="InterPro" id="IPR015421">
    <property type="entry name" value="PyrdxlP-dep_Trfase_major"/>
</dbReference>
<keyword evidence="3" id="KW-0032">Aminotransferase</keyword>
<organism evidence="3 4">
    <name type="scientific">Hyaloscypha variabilis (strain UAMH 11265 / GT02V1 / F)</name>
    <name type="common">Meliniomyces variabilis</name>
    <dbReference type="NCBI Taxonomy" id="1149755"/>
    <lineage>
        <taxon>Eukaryota</taxon>
        <taxon>Fungi</taxon>
        <taxon>Dikarya</taxon>
        <taxon>Ascomycota</taxon>
        <taxon>Pezizomycotina</taxon>
        <taxon>Leotiomycetes</taxon>
        <taxon>Helotiales</taxon>
        <taxon>Hyaloscyphaceae</taxon>
        <taxon>Hyaloscypha</taxon>
        <taxon>Hyaloscypha variabilis</taxon>
    </lineage>
</organism>
<accession>A0A2J6S8Q4</accession>
<dbReference type="InterPro" id="IPR000192">
    <property type="entry name" value="Aminotrans_V_dom"/>
</dbReference>
<dbReference type="Proteomes" id="UP000235786">
    <property type="component" value="Unassembled WGS sequence"/>
</dbReference>